<feature type="active site" description="Proton acceptor" evidence="8">
    <location>
        <position position="193"/>
    </location>
</feature>
<dbReference type="Pfam" id="PF00628">
    <property type="entry name" value="PHD"/>
    <property type="match status" value="1"/>
</dbReference>
<evidence type="ECO:0000256" key="8">
    <source>
        <dbReference type="PIRSR" id="PIRSR600407-1"/>
    </source>
</evidence>
<keyword evidence="4" id="KW-0378">Hydrolase</keyword>
<reference evidence="13 14" key="1">
    <citation type="journal article" date="2017" name="Plant Biotechnol. J.">
        <title>A comprehensive draft genome sequence for lupin (Lupinus angustifolius), an emerging health food: insights into plant-microbe interactions and legume evolution.</title>
        <authorList>
            <person name="Hane J.K."/>
            <person name="Ming Y."/>
            <person name="Kamphuis L.G."/>
            <person name="Nelson M.N."/>
            <person name="Garg G."/>
            <person name="Atkins C.A."/>
            <person name="Bayer P.E."/>
            <person name="Bravo A."/>
            <person name="Bringans S."/>
            <person name="Cannon S."/>
            <person name="Edwards D."/>
            <person name="Foley R."/>
            <person name="Gao L.L."/>
            <person name="Harrison M.J."/>
            <person name="Huang W."/>
            <person name="Hurgobin B."/>
            <person name="Li S."/>
            <person name="Liu C.W."/>
            <person name="McGrath A."/>
            <person name="Morahan G."/>
            <person name="Murray J."/>
            <person name="Weller J."/>
            <person name="Jian J."/>
            <person name="Singh K.B."/>
        </authorList>
    </citation>
    <scope>NUCLEOTIDE SEQUENCE [LARGE SCALE GENOMIC DNA]</scope>
    <source>
        <strain evidence="14">cv. Tanjil</strain>
        <tissue evidence="13">Whole plant</tissue>
    </source>
</reference>
<comment type="similarity">
    <text evidence="1">Belongs to the GDA1/CD39 NTPase family.</text>
</comment>
<dbReference type="PANTHER" id="PTHR46201">
    <property type="entry name" value="PHD FINGER PROTEIN MALE MEIOCYTE DEATH 1-RELATED"/>
    <property type="match status" value="1"/>
</dbReference>
<proteinExistence type="inferred from homology"/>
<dbReference type="Pfam" id="PF25874">
    <property type="entry name" value="WHD_plant_repro"/>
    <property type="match status" value="1"/>
</dbReference>
<dbReference type="GO" id="GO:0008270">
    <property type="term" value="F:zinc ion binding"/>
    <property type="evidence" value="ECO:0007669"/>
    <property type="project" value="UniProtKB-KW"/>
</dbReference>
<keyword evidence="5" id="KW-0862">Zinc</keyword>
<accession>A0A4P1R8C1</accession>
<evidence type="ECO:0000256" key="4">
    <source>
        <dbReference type="ARBA" id="ARBA00022801"/>
    </source>
</evidence>
<name>A0A4P1R8C1_LUPAN</name>
<dbReference type="GO" id="GO:0005524">
    <property type="term" value="F:ATP binding"/>
    <property type="evidence" value="ECO:0007669"/>
    <property type="project" value="UniProtKB-KW"/>
</dbReference>
<dbReference type="InterPro" id="IPR011011">
    <property type="entry name" value="Znf_FYVE_PHD"/>
</dbReference>
<keyword evidence="14" id="KW-1185">Reference proteome</keyword>
<dbReference type="InterPro" id="IPR019787">
    <property type="entry name" value="Znf_PHD-finger"/>
</dbReference>
<dbReference type="STRING" id="3871.A0A4P1R8C1"/>
<evidence type="ECO:0000256" key="11">
    <source>
        <dbReference type="SAM" id="Phobius"/>
    </source>
</evidence>
<protein>
    <recommendedName>
        <fullName evidence="12">Zinc finger PHD-type domain-containing protein</fullName>
    </recommendedName>
</protein>
<keyword evidence="9" id="KW-0067">ATP-binding</keyword>
<keyword evidence="9" id="KW-0547">Nucleotide-binding</keyword>
<evidence type="ECO:0000256" key="7">
    <source>
        <dbReference type="ARBA" id="ARBA00023163"/>
    </source>
</evidence>
<organism evidence="13 14">
    <name type="scientific">Lupinus angustifolius</name>
    <name type="common">Narrow-leaved blue lupine</name>
    <dbReference type="NCBI Taxonomy" id="3871"/>
    <lineage>
        <taxon>Eukaryota</taxon>
        <taxon>Viridiplantae</taxon>
        <taxon>Streptophyta</taxon>
        <taxon>Embryophyta</taxon>
        <taxon>Tracheophyta</taxon>
        <taxon>Spermatophyta</taxon>
        <taxon>Magnoliopsida</taxon>
        <taxon>eudicotyledons</taxon>
        <taxon>Gunneridae</taxon>
        <taxon>Pentapetalae</taxon>
        <taxon>rosids</taxon>
        <taxon>fabids</taxon>
        <taxon>Fabales</taxon>
        <taxon>Fabaceae</taxon>
        <taxon>Papilionoideae</taxon>
        <taxon>50 kb inversion clade</taxon>
        <taxon>genistoids sensu lato</taxon>
        <taxon>core genistoids</taxon>
        <taxon>Genisteae</taxon>
        <taxon>Lupinus</taxon>
    </lineage>
</organism>
<dbReference type="Gene3D" id="3.30.420.150">
    <property type="entry name" value="Exopolyphosphatase. Domain 2"/>
    <property type="match status" value="1"/>
</dbReference>
<evidence type="ECO:0000256" key="9">
    <source>
        <dbReference type="PIRSR" id="PIRSR600407-2"/>
    </source>
</evidence>
<dbReference type="SUPFAM" id="SSF57903">
    <property type="entry name" value="FYVE/PHD zinc finger"/>
    <property type="match status" value="1"/>
</dbReference>
<dbReference type="PROSITE" id="PS01359">
    <property type="entry name" value="ZF_PHD_1"/>
    <property type="match status" value="1"/>
</dbReference>
<dbReference type="PANTHER" id="PTHR46201:SF1">
    <property type="entry name" value="PHD FINGER PROTEIN MALE STERILITY 1"/>
    <property type="match status" value="1"/>
</dbReference>
<keyword evidence="7" id="KW-0804">Transcription</keyword>
<keyword evidence="2" id="KW-0479">Metal-binding</keyword>
<dbReference type="InterPro" id="IPR001965">
    <property type="entry name" value="Znf_PHD"/>
</dbReference>
<dbReference type="InterPro" id="IPR057765">
    <property type="entry name" value="MS1-like_ubiquitin"/>
</dbReference>
<dbReference type="EMBL" id="CM007369">
    <property type="protein sequence ID" value="OIW04759.1"/>
    <property type="molecule type" value="Genomic_DNA"/>
</dbReference>
<dbReference type="Pfam" id="PF25565">
    <property type="entry name" value="Ubiquitin_At1g33420"/>
    <property type="match status" value="1"/>
</dbReference>
<evidence type="ECO:0000256" key="6">
    <source>
        <dbReference type="ARBA" id="ARBA00023015"/>
    </source>
</evidence>
<dbReference type="InterPro" id="IPR013083">
    <property type="entry name" value="Znf_RING/FYVE/PHD"/>
</dbReference>
<dbReference type="Gene3D" id="3.30.420.40">
    <property type="match status" value="1"/>
</dbReference>
<feature type="transmembrane region" description="Helical" evidence="11">
    <location>
        <begin position="30"/>
        <end position="53"/>
    </location>
</feature>
<dbReference type="InterPro" id="IPR059080">
    <property type="entry name" value="WHD_PTC1"/>
</dbReference>
<dbReference type="Gramene" id="OIW04759">
    <property type="protein sequence ID" value="OIW04759"/>
    <property type="gene ID" value="TanjilG_08642"/>
</dbReference>
<keyword evidence="6" id="KW-0805">Transcription regulation</keyword>
<dbReference type="GO" id="GO:0016787">
    <property type="term" value="F:hydrolase activity"/>
    <property type="evidence" value="ECO:0007669"/>
    <property type="project" value="UniProtKB-KW"/>
</dbReference>
<evidence type="ECO:0000259" key="12">
    <source>
        <dbReference type="SMART" id="SM00249"/>
    </source>
</evidence>
<feature type="binding site" evidence="9">
    <location>
        <begin position="223"/>
        <end position="227"/>
    </location>
    <ligand>
        <name>ATP</name>
        <dbReference type="ChEBI" id="CHEBI:30616"/>
    </ligand>
</feature>
<gene>
    <name evidence="13" type="ORF">TanjilG_08642</name>
</gene>
<keyword evidence="3" id="KW-0863">Zinc-finger</keyword>
<feature type="region of interest" description="Disordered" evidence="10">
    <location>
        <begin position="1"/>
        <end position="20"/>
    </location>
</feature>
<evidence type="ECO:0000313" key="13">
    <source>
        <dbReference type="EMBL" id="OIW04759.1"/>
    </source>
</evidence>
<sequence length="1221" mass="138409">MDSMLKLQNRSSNPRPNLFARNPKPSTTTFKYNCTIFFSLLFTLLLFLSYSFFFSSFKSNNSNSNFQNHQRYRIIIDGGSTGSRIHVFKYRVGSFDFGKDGLASMRVNPGLSSFAEDTDGAGQSLEELVEFGKGRVPRENWRETEIRLMATAGLRMLDVGVQGKILESCRKVLRESGFLFRDDWASVITGSDEGIYAWVVANHALGTLGSFPLDTTGIIELGGASAQVTFVSREPIPSGFSRAVKFGNTTYNLYSHSLLHFGLVILISLCCVLENVAHDSWREALLSGDFNLASQSLQAGLHIDPCTPTGYSHNVESWKFPPSLPSHKSQHKYTVQTRGNFSECRSAALMLLQKGKEECSYQHCDIGSTFIPKLQGKFLATENFFYTAKFFGLGPRAYLSELMTAGQKFCGEDWLRLKKKYNSHDEDELLQYCFSSAYIVALLHDSLGIAVNDERVKVANQVGNIPLDWALGAFILQTTADADVQKHGWIASIFSVESPTLVRLIGILIILLFMAWSISKWRKPQLKTIYDLEKGRYIVTRAVECRKSVMPLPLLAIENSRQVEQAMLNVDIVSNKKRKRCGRIFRFKNFGEDGYPVMFTGAFRENVNALLEYANLESNVGIGMPMWSFQLEVHHQPPLHILMFVIEEPIEASLNRHCKHCQYVGWGNNFICNKKYHFLLPSKEALATCTSCEGCCNDSLTRMNNGKSKLIEFQGHMMHGVFHSNGFGHLLCVNGLEMGSNLAGNQIMDFWNRLCYALQARKVSLNDISHKRGMELRLMNGIAYGEPWFGRWGYKFGRGCFGVTQSMYQKAIDAIRSMPLYLFIHHISNNSNHDIPLICSRYQTLSDQSLVTLGDLFRYMLELRSRIPCETNIGSYNTNALVETNCRWSPKRIEMATRVIVEALKRTEFRWISRQEVRDAARVYIGDTGLLDFVLKSLGNHIVGNYLVRRSLNPVTKVLEYCLEDISNVYPCHEGLVSNNKVKDKYKVTRAQLMKDMVYLYKYIIDQKPMIGSGFLSAISLASRIILDTKYLIKDYIGEVPFQVELASDGKFNLYCTIFLRNNVGSNEYFNNIMPPYECVTLKSSATINDLKLEVEKNFKEIYWGLSSFVVESIGNSNYANGSEMVFGLVEVGAKIVLECNWHGDMIINMIEKICESDPNNGIVECTCGTKEDDGERLVSCDICEIWQHTRCARIPNDEEVPHIFLCKRCEQEIVQFPSFP</sequence>
<dbReference type="CDD" id="cd15556">
    <property type="entry name" value="PHD_MMD1_like"/>
    <property type="match status" value="1"/>
</dbReference>
<evidence type="ECO:0000256" key="3">
    <source>
        <dbReference type="ARBA" id="ARBA00022771"/>
    </source>
</evidence>
<keyword evidence="11" id="KW-0472">Membrane</keyword>
<keyword evidence="11" id="KW-0812">Transmembrane</keyword>
<dbReference type="SMART" id="SM00249">
    <property type="entry name" value="PHD"/>
    <property type="match status" value="1"/>
</dbReference>
<evidence type="ECO:0000256" key="1">
    <source>
        <dbReference type="ARBA" id="ARBA00009283"/>
    </source>
</evidence>
<evidence type="ECO:0000313" key="14">
    <source>
        <dbReference type="Proteomes" id="UP000188354"/>
    </source>
</evidence>
<dbReference type="InterPro" id="IPR000407">
    <property type="entry name" value="GDA1_CD39_NTPase"/>
</dbReference>
<dbReference type="Pfam" id="PF01150">
    <property type="entry name" value="GDA1_CD39"/>
    <property type="match status" value="1"/>
</dbReference>
<evidence type="ECO:0000256" key="5">
    <source>
        <dbReference type="ARBA" id="ARBA00022833"/>
    </source>
</evidence>
<dbReference type="InterPro" id="IPR058054">
    <property type="entry name" value="Znf_MS1-like"/>
</dbReference>
<dbReference type="AlphaFoldDB" id="A0A4P1R8C1"/>
<dbReference type="Gene3D" id="3.30.40.10">
    <property type="entry name" value="Zinc/RING finger domain, C3HC4 (zinc finger)"/>
    <property type="match status" value="1"/>
</dbReference>
<evidence type="ECO:0000256" key="2">
    <source>
        <dbReference type="ARBA" id="ARBA00022723"/>
    </source>
</evidence>
<feature type="domain" description="Zinc finger PHD-type" evidence="12">
    <location>
        <begin position="1165"/>
        <end position="1211"/>
    </location>
</feature>
<evidence type="ECO:0000256" key="10">
    <source>
        <dbReference type="SAM" id="MobiDB-lite"/>
    </source>
</evidence>
<keyword evidence="11" id="KW-1133">Transmembrane helix</keyword>
<dbReference type="InterPro" id="IPR019786">
    <property type="entry name" value="Zinc_finger_PHD-type_CS"/>
</dbReference>
<feature type="compositionally biased region" description="Polar residues" evidence="10">
    <location>
        <begin position="1"/>
        <end position="15"/>
    </location>
</feature>
<dbReference type="Proteomes" id="UP000188354">
    <property type="component" value="Chromosome LG09"/>
</dbReference>